<dbReference type="Proteomes" id="UP000008141">
    <property type="component" value="Unassembled WGS sequence"/>
</dbReference>
<feature type="chain" id="PRO_5003156134" description="SCP domain-containing protein" evidence="2">
    <location>
        <begin position="25"/>
        <end position="346"/>
    </location>
</feature>
<name>E1Z4U8_CHLVA</name>
<feature type="region of interest" description="Disordered" evidence="1">
    <location>
        <begin position="29"/>
        <end position="56"/>
    </location>
</feature>
<evidence type="ECO:0000313" key="3">
    <source>
        <dbReference type="EMBL" id="EFN59409.1"/>
    </source>
</evidence>
<accession>E1Z4U8</accession>
<organism evidence="4">
    <name type="scientific">Chlorella variabilis</name>
    <name type="common">Green alga</name>
    <dbReference type="NCBI Taxonomy" id="554065"/>
    <lineage>
        <taxon>Eukaryota</taxon>
        <taxon>Viridiplantae</taxon>
        <taxon>Chlorophyta</taxon>
        <taxon>core chlorophytes</taxon>
        <taxon>Trebouxiophyceae</taxon>
        <taxon>Chlorellales</taxon>
        <taxon>Chlorellaceae</taxon>
        <taxon>Chlorella clade</taxon>
        <taxon>Chlorella</taxon>
    </lineage>
</organism>
<feature type="region of interest" description="Disordered" evidence="1">
    <location>
        <begin position="152"/>
        <end position="172"/>
    </location>
</feature>
<reference evidence="3 4" key="1">
    <citation type="journal article" date="2010" name="Plant Cell">
        <title>The Chlorella variabilis NC64A genome reveals adaptation to photosymbiosis, coevolution with viruses, and cryptic sex.</title>
        <authorList>
            <person name="Blanc G."/>
            <person name="Duncan G."/>
            <person name="Agarkova I."/>
            <person name="Borodovsky M."/>
            <person name="Gurnon J."/>
            <person name="Kuo A."/>
            <person name="Lindquist E."/>
            <person name="Lucas S."/>
            <person name="Pangilinan J."/>
            <person name="Polle J."/>
            <person name="Salamov A."/>
            <person name="Terry A."/>
            <person name="Yamada T."/>
            <person name="Dunigan D.D."/>
            <person name="Grigoriev I.V."/>
            <person name="Claverie J.M."/>
            <person name="Van Etten J.L."/>
        </authorList>
    </citation>
    <scope>NUCLEOTIDE SEQUENCE [LARGE SCALE GENOMIC DNA]</scope>
    <source>
        <strain evidence="3 4">NC64A</strain>
    </source>
</reference>
<dbReference type="RefSeq" id="XP_005851511.1">
    <property type="nucleotide sequence ID" value="XM_005851449.1"/>
</dbReference>
<gene>
    <name evidence="3" type="ORF">CHLNCDRAFT_49962</name>
</gene>
<evidence type="ECO:0000256" key="2">
    <source>
        <dbReference type="SAM" id="SignalP"/>
    </source>
</evidence>
<feature type="signal peptide" evidence="2">
    <location>
        <begin position="1"/>
        <end position="24"/>
    </location>
</feature>
<protein>
    <recommendedName>
        <fullName evidence="5">SCP domain-containing protein</fullName>
    </recommendedName>
</protein>
<evidence type="ECO:0000313" key="4">
    <source>
        <dbReference type="Proteomes" id="UP000008141"/>
    </source>
</evidence>
<dbReference type="GeneID" id="17358764"/>
<dbReference type="InParanoid" id="E1Z4U8"/>
<evidence type="ECO:0008006" key="5">
    <source>
        <dbReference type="Google" id="ProtNLM"/>
    </source>
</evidence>
<dbReference type="EMBL" id="GL433836">
    <property type="protein sequence ID" value="EFN59409.1"/>
    <property type="molecule type" value="Genomic_DNA"/>
</dbReference>
<sequence>MGAAAVHGLLLCTCLCLLLAGASARPQRRHPRHDVLLPAPKSPTEGSGGGDSDGGDSEVGATIVAAGFAKWVNISSRPAVRKLFNEAYMAEAVDISKTGFSATKCTPGTPPAAYIQSTLRRINFFRVCAHAAREEPPHWKCYKKEGAEAAGKSNLSLGTHGPDAVDSQMRERKGSNYDVAHRRWLLYPNTPRMGVGGTDYFNEAFNYYGATAVWIIDDSTFSGPRPATRNKYVAWPPPGYVPYQVVWARWSFSYPGADFSAAKVTLRRGTTLLGVKREAPSGGSADNTLVWVANTQNSLYNEDRFEPWDKPTAVQKINVTITGVKVPASTKLRTFSYLVQIFDPAA</sequence>
<proteinExistence type="predicted"/>
<dbReference type="KEGG" id="cvr:CHLNCDRAFT_49962"/>
<evidence type="ECO:0000256" key="1">
    <source>
        <dbReference type="SAM" id="MobiDB-lite"/>
    </source>
</evidence>
<dbReference type="AlphaFoldDB" id="E1Z4U8"/>
<keyword evidence="4" id="KW-1185">Reference proteome</keyword>
<keyword evidence="2" id="KW-0732">Signal</keyword>